<organism evidence="6 7">
    <name type="scientific">Sphingomonas pokkalii</name>
    <dbReference type="NCBI Taxonomy" id="2175090"/>
    <lineage>
        <taxon>Bacteria</taxon>
        <taxon>Pseudomonadati</taxon>
        <taxon>Pseudomonadota</taxon>
        <taxon>Alphaproteobacteria</taxon>
        <taxon>Sphingomonadales</taxon>
        <taxon>Sphingomonadaceae</taxon>
        <taxon>Sphingomonas</taxon>
    </lineage>
</organism>
<comment type="similarity">
    <text evidence="3">Belongs to the C-glycoside deglycosidase beta subunit family.</text>
</comment>
<evidence type="ECO:0000256" key="3">
    <source>
        <dbReference type="ARBA" id="ARBA00046336"/>
    </source>
</evidence>
<gene>
    <name evidence="6" type="ORF">DD559_05655</name>
</gene>
<accession>A0A2U0SJ25</accession>
<dbReference type="EMBL" id="QENQ01000001">
    <property type="protein sequence ID" value="PVX31356.1"/>
    <property type="molecule type" value="Genomic_DNA"/>
</dbReference>
<keyword evidence="2" id="KW-0119">Carbohydrate metabolism</keyword>
<name>A0A2U0SJ25_9SPHN</name>
<proteinExistence type="inferred from homology"/>
<evidence type="ECO:0000313" key="7">
    <source>
        <dbReference type="Proteomes" id="UP000245890"/>
    </source>
</evidence>
<comment type="caution">
    <text evidence="6">The sequence shown here is derived from an EMBL/GenBank/DDBJ whole genome shotgun (WGS) entry which is preliminary data.</text>
</comment>
<evidence type="ECO:0000256" key="1">
    <source>
        <dbReference type="ARBA" id="ARBA00023239"/>
    </source>
</evidence>
<evidence type="ECO:0000256" key="2">
    <source>
        <dbReference type="ARBA" id="ARBA00023277"/>
    </source>
</evidence>
<reference evidence="6 7" key="1">
    <citation type="submission" date="2018-05" db="EMBL/GenBank/DDBJ databases">
        <title>Description of Sphingomonas pokkalii sp nov, isolated from the rhizosphere of saline tolerant pokkali rice and its draft genome analysis.</title>
        <authorList>
            <person name="Menon R."/>
            <person name="Kumari S."/>
            <person name="Rameshkumar N."/>
        </authorList>
    </citation>
    <scope>NUCLEOTIDE SEQUENCE [LARGE SCALE GENOMIC DNA]</scope>
    <source>
        <strain evidence="6 7">L3B27</strain>
    </source>
</reference>
<evidence type="ECO:0000259" key="5">
    <source>
        <dbReference type="Pfam" id="PF19906"/>
    </source>
</evidence>
<dbReference type="GO" id="GO:0016829">
    <property type="term" value="F:lyase activity"/>
    <property type="evidence" value="ECO:0007669"/>
    <property type="project" value="UniProtKB-KW"/>
</dbReference>
<evidence type="ECO:0000256" key="4">
    <source>
        <dbReference type="ARBA" id="ARBA00047208"/>
    </source>
</evidence>
<sequence>MFDKYLIEAGSVRNTGPAEAPTGFAFEAKLGYYRGLTLSMVEKLDVAIDGNLLPREAVRFDEGRGPLTLDEMETAYDRRWAFGAKATILVEHPGGFPAGEHELSLTEQLRISYLPFPAVNSDTKRVKLAEAADAAA</sequence>
<keyword evidence="7" id="KW-1185">Reference proteome</keyword>
<dbReference type="OrthoDB" id="1494151at2"/>
<dbReference type="AlphaFoldDB" id="A0A2U0SJ25"/>
<feature type="domain" description="C-glycoside deglycosidase beta subunit" evidence="5">
    <location>
        <begin position="2"/>
        <end position="113"/>
    </location>
</feature>
<dbReference type="InterPro" id="IPR045959">
    <property type="entry name" value="CGDB"/>
</dbReference>
<keyword evidence="1" id="KW-0456">Lyase</keyword>
<protein>
    <recommendedName>
        <fullName evidence="4">C-deglycosylation enzyme beta subunit</fullName>
    </recommendedName>
</protein>
<dbReference type="Pfam" id="PF19906">
    <property type="entry name" value="CGDB"/>
    <property type="match status" value="1"/>
</dbReference>
<dbReference type="Proteomes" id="UP000245890">
    <property type="component" value="Unassembled WGS sequence"/>
</dbReference>
<evidence type="ECO:0000313" key="6">
    <source>
        <dbReference type="EMBL" id="PVX31356.1"/>
    </source>
</evidence>